<reference evidence="6 7" key="1">
    <citation type="submission" date="2024-02" db="EMBL/GenBank/DDBJ databases">
        <authorList>
            <person name="Chen Y."/>
            <person name="Shah S."/>
            <person name="Dougan E. K."/>
            <person name="Thang M."/>
            <person name="Chan C."/>
        </authorList>
    </citation>
    <scope>NUCLEOTIDE SEQUENCE [LARGE SCALE GENOMIC DNA]</scope>
</reference>
<evidence type="ECO:0000256" key="1">
    <source>
        <dbReference type="ARBA" id="ARBA00011079"/>
    </source>
</evidence>
<name>A0ABP0K646_9DINO</name>
<dbReference type="InterPro" id="IPR021109">
    <property type="entry name" value="Peptidase_aspartic_dom_sf"/>
</dbReference>
<dbReference type="InterPro" id="IPR008758">
    <property type="entry name" value="Peptidase_S28"/>
</dbReference>
<keyword evidence="4" id="KW-0378">Hydrolase</keyword>
<protein>
    <submittedName>
        <fullName evidence="6">Uncharacterized protein</fullName>
    </submittedName>
</protein>
<dbReference type="PANTHER" id="PTHR11010:SF38">
    <property type="entry name" value="LYSOSOMAL PRO-X CARBOXYPEPTIDASE"/>
    <property type="match status" value="1"/>
</dbReference>
<dbReference type="Gene3D" id="2.40.70.10">
    <property type="entry name" value="Acid Proteases"/>
    <property type="match status" value="1"/>
</dbReference>
<evidence type="ECO:0000256" key="2">
    <source>
        <dbReference type="ARBA" id="ARBA00022670"/>
    </source>
</evidence>
<dbReference type="Proteomes" id="UP001642484">
    <property type="component" value="Unassembled WGS sequence"/>
</dbReference>
<accession>A0ABP0K646</accession>
<comment type="caution">
    <text evidence="6">The sequence shown here is derived from an EMBL/GenBank/DDBJ whole genome shotgun (WGS) entry which is preliminary data.</text>
</comment>
<keyword evidence="7" id="KW-1185">Reference proteome</keyword>
<organism evidence="6 7">
    <name type="scientific">Durusdinium trenchii</name>
    <dbReference type="NCBI Taxonomy" id="1381693"/>
    <lineage>
        <taxon>Eukaryota</taxon>
        <taxon>Sar</taxon>
        <taxon>Alveolata</taxon>
        <taxon>Dinophyceae</taxon>
        <taxon>Suessiales</taxon>
        <taxon>Symbiodiniaceae</taxon>
        <taxon>Durusdinium</taxon>
    </lineage>
</organism>
<evidence type="ECO:0000256" key="5">
    <source>
        <dbReference type="ARBA" id="ARBA00023180"/>
    </source>
</evidence>
<evidence type="ECO:0000313" key="6">
    <source>
        <dbReference type="EMBL" id="CAK9021637.1"/>
    </source>
</evidence>
<dbReference type="EMBL" id="CAXAMN010007446">
    <property type="protein sequence ID" value="CAK9021637.1"/>
    <property type="molecule type" value="Genomic_DNA"/>
</dbReference>
<dbReference type="Gene3D" id="3.40.50.1820">
    <property type="entry name" value="alpha/beta hydrolase"/>
    <property type="match status" value="1"/>
</dbReference>
<keyword evidence="2" id="KW-0645">Protease</keyword>
<comment type="similarity">
    <text evidence="1">Belongs to the peptidase S28 family.</text>
</comment>
<dbReference type="InterPro" id="IPR042269">
    <property type="entry name" value="Ser_carbopepase_S28_SKS"/>
</dbReference>
<evidence type="ECO:0000256" key="4">
    <source>
        <dbReference type="ARBA" id="ARBA00022801"/>
    </source>
</evidence>
<gene>
    <name evidence="6" type="ORF">CCMP2556_LOCUS14509</name>
</gene>
<keyword evidence="3" id="KW-0732">Signal</keyword>
<dbReference type="Pfam" id="PF05577">
    <property type="entry name" value="Peptidase_S28"/>
    <property type="match status" value="1"/>
</dbReference>
<sequence>MVNPAEIEDVEAQVDAVMSSWADRPRDKWVVTDSEVTRIHVNPRTSLFSPARTGCPVPLSQLSMARMTIMEYQDGATEEQFTPNWKNSLEAHRTTPNVWTGKTVFYKLQEHGEDQEFNAKDFNDEALFRLFDPEDELDREIFGDEYAYQVMGVEQEIDEIAEAFFAEATNQDDEAWTLVDSLSEIPFKEPGSSEEEEESRFQESNCALIHAAGFGILDTGCGRGLVGANTLDRHVAKLKQHGYDIVELPEKMHTFRYGNGSADRTGRRVEVPVFVAGKELRVRLHVVPGDVPLLISKRLLKSLGAMIDLNDNKLVMTKAGVAAKIHEMSDNSYQINLLGLKASTKVTSPEVDVMHVGPFHEESSHDEEEDTGVCCTFKAKERKQVMANMSSVLAQSSEPSPTVMELFSPGRFNSMASQFGMTGRGALDLSVGWDWTQKDHRKRAEEIVDIIRREFQVGDEVAIWRRGAKAIALSTEEGDEDFVLRMDDEADHVLLAGGDKDPDLMSLIRQVRLSRKTALEVDAQAGTIDSTKAESAAHFVRSSPIEQMVKVAVEKISEDEIRSLFECMVSSVVIDGDAYSKNLQQTRSMCKSRIPAKEVNSKIFGGEDTTLTFTYTKSTKMIQVQGSATMLDKAEETLKSVLEVYKTVLRSGEVLPLPEGCNQWAAAIKESLDSGSTSKFLESQAEHVKSEPGVKTEEIKQVTLVPNDEAFEAAVADLCNEGARRLHNFPAWRNKFLYFMLQEFNASTDQVLTLSELTDLMEEPMDQWSFEEPVHEARCAVITLGGSYGGMLVAWFRQKYPHLTAGGIASSAPIDFYPRDGRQRAFWEATMHSFSKFGSATCPSELKTAMEKLQEKTQSCEGREEISKALGSCQPLHNETSAGSKVDFFIRGVASTLAMLDYPVATNFLTPLPANPVKVVCEGLGQSPDALSGLRSLLDLFLNTSHGYRCYDFMAEMVGRPTQGDLEGPVKPPDMGHWQYQACNEMPMQSLTSDGMGFYPASDDQLLEVAESCETRYGFAPRTFWLPLSFGGSNLQVGQLLFTNGEKDPWRVGAPKAEKLSEGLDIVQHLISAGAHHEDLRFDADPPKAPVSAAKAQALASMKRWTARWTRSERAERIRSTEALFA</sequence>
<proteinExistence type="inferred from homology"/>
<evidence type="ECO:0000256" key="3">
    <source>
        <dbReference type="ARBA" id="ARBA00022729"/>
    </source>
</evidence>
<keyword evidence="5" id="KW-0325">Glycoprotein</keyword>
<dbReference type="Gene3D" id="1.20.120.980">
    <property type="entry name" value="Serine carboxypeptidase S28, SKS domain"/>
    <property type="match status" value="1"/>
</dbReference>
<dbReference type="PANTHER" id="PTHR11010">
    <property type="entry name" value="PROTEASE S28 PRO-X CARBOXYPEPTIDASE-RELATED"/>
    <property type="match status" value="1"/>
</dbReference>
<dbReference type="InterPro" id="IPR029058">
    <property type="entry name" value="AB_hydrolase_fold"/>
</dbReference>
<evidence type="ECO:0000313" key="7">
    <source>
        <dbReference type="Proteomes" id="UP001642484"/>
    </source>
</evidence>
<dbReference type="SUPFAM" id="SSF53474">
    <property type="entry name" value="alpha/beta-Hydrolases"/>
    <property type="match status" value="2"/>
</dbReference>